<dbReference type="EMBL" id="IACM01048382">
    <property type="protein sequence ID" value="LAB24194.1"/>
    <property type="molecule type" value="Transcribed_RNA"/>
</dbReference>
<evidence type="ECO:0000313" key="1">
    <source>
        <dbReference type="EMBL" id="LAB24194.1"/>
    </source>
</evidence>
<protein>
    <submittedName>
        <fullName evidence="1">Uncharacterized protein</fullName>
    </submittedName>
</protein>
<reference evidence="1" key="2">
    <citation type="submission" date="2017-11" db="EMBL/GenBank/DDBJ databases">
        <title>Coralsnake Venomics: Analyses of Venom Gland Transcriptomes and Proteomes of Six Brazilian Taxa.</title>
        <authorList>
            <person name="Aird S.D."/>
            <person name="Jorge da Silva N."/>
            <person name="Qiu L."/>
            <person name="Villar-Briones A."/>
            <person name="Aparecida-Saddi V."/>
            <person name="Campos-Telles M.P."/>
            <person name="Grau M."/>
            <person name="Mikheyev A.S."/>
        </authorList>
    </citation>
    <scope>NUCLEOTIDE SEQUENCE</scope>
    <source>
        <tissue evidence="1">Venom_gland</tissue>
    </source>
</reference>
<sequence length="103" mass="11671">MAHIGPSGIIANKSCWCFALHHASLFIYFEDSLKIMKWSRELTPSCGSLSQPLLHLPLYLQISPIEHLLPTQSIQDGYLCSLLYRYYTTVSLPPSVLNVLKHI</sequence>
<dbReference type="EMBL" id="IACM01048383">
    <property type="protein sequence ID" value="LAB24196.1"/>
    <property type="molecule type" value="Transcribed_RNA"/>
</dbReference>
<organism evidence="1">
    <name type="scientific">Micrurus spixii</name>
    <name type="common">Amazon coral snake</name>
    <dbReference type="NCBI Taxonomy" id="129469"/>
    <lineage>
        <taxon>Eukaryota</taxon>
        <taxon>Metazoa</taxon>
        <taxon>Chordata</taxon>
        <taxon>Craniata</taxon>
        <taxon>Vertebrata</taxon>
        <taxon>Euteleostomi</taxon>
        <taxon>Lepidosauria</taxon>
        <taxon>Squamata</taxon>
        <taxon>Bifurcata</taxon>
        <taxon>Unidentata</taxon>
        <taxon>Episquamata</taxon>
        <taxon>Toxicofera</taxon>
        <taxon>Serpentes</taxon>
        <taxon>Colubroidea</taxon>
        <taxon>Elapidae</taxon>
        <taxon>Elapinae</taxon>
        <taxon>Micrurus</taxon>
    </lineage>
</organism>
<proteinExistence type="predicted"/>
<name>A0A2D4LT25_9SAUR</name>
<reference evidence="1" key="1">
    <citation type="submission" date="2017-07" db="EMBL/GenBank/DDBJ databases">
        <authorList>
            <person name="Mikheyev A."/>
            <person name="Grau M."/>
        </authorList>
    </citation>
    <scope>NUCLEOTIDE SEQUENCE</scope>
    <source>
        <tissue evidence="1">Venom_gland</tissue>
    </source>
</reference>
<accession>A0A2D4LT25</accession>
<dbReference type="EMBL" id="IACM01048381">
    <property type="protein sequence ID" value="LAB24192.1"/>
    <property type="molecule type" value="Transcribed_RNA"/>
</dbReference>
<dbReference type="AlphaFoldDB" id="A0A2D4LT25"/>